<reference evidence="2 3" key="1">
    <citation type="submission" date="2018-11" db="EMBL/GenBank/DDBJ databases">
        <title>Parancylomarina longa gen. nov., sp. nov., isolated from sediments of southern Okinawa.</title>
        <authorList>
            <person name="Fu T."/>
        </authorList>
    </citation>
    <scope>NUCLEOTIDE SEQUENCE [LARGE SCALE GENOMIC DNA]</scope>
    <source>
        <strain evidence="2 3">T3-2 S1-C</strain>
    </source>
</reference>
<dbReference type="EMBL" id="RJJX01000001">
    <property type="protein sequence ID" value="RUT80172.1"/>
    <property type="molecule type" value="Genomic_DNA"/>
</dbReference>
<evidence type="ECO:0000313" key="3">
    <source>
        <dbReference type="Proteomes" id="UP000282985"/>
    </source>
</evidence>
<dbReference type="SUPFAM" id="SSF56935">
    <property type="entry name" value="Porins"/>
    <property type="match status" value="1"/>
</dbReference>
<evidence type="ECO:0000256" key="1">
    <source>
        <dbReference type="SAM" id="SignalP"/>
    </source>
</evidence>
<dbReference type="Pfam" id="PF13557">
    <property type="entry name" value="Phenol_MetA_deg"/>
    <property type="match status" value="1"/>
</dbReference>
<dbReference type="AlphaFoldDB" id="A0A434AZX1"/>
<feature type="signal peptide" evidence="1">
    <location>
        <begin position="1"/>
        <end position="19"/>
    </location>
</feature>
<feature type="chain" id="PRO_5019394464" evidence="1">
    <location>
        <begin position="20"/>
        <end position="265"/>
    </location>
</feature>
<keyword evidence="3" id="KW-1185">Reference proteome</keyword>
<accession>A0A434AZX1</accession>
<dbReference type="RefSeq" id="WP_127342317.1">
    <property type="nucleotide sequence ID" value="NZ_RJJX01000001.1"/>
</dbReference>
<protein>
    <submittedName>
        <fullName evidence="2">Transporter</fullName>
    </submittedName>
</protein>
<evidence type="ECO:0000313" key="2">
    <source>
        <dbReference type="EMBL" id="RUT80172.1"/>
    </source>
</evidence>
<name>A0A434AZX1_9BACT</name>
<proteinExistence type="predicted"/>
<sequence>MRKFYLLFCLLPLSMELFAQIGGISGSKLNAVCVDVVDHHVLEFEPAFSFSQTSKYWDNGKNLTNIYSTSDSLNRASGMQFRFTYGLFDKLEIGVTVPDDMSRSSWGARYVIAQKEKLGLAVIAGVNIPMGNEVQYKAVRTEANTWQTGLGAVMSYQYSENFSIDFNVQYNAYTRKLESGNKGTTNISADAGYYVFDKGLQLIAGLGYQHTKYDMTNQFLYTFYPGVTIETGKNYIIVLTTPIDIYGKNIDKTFNFSFALTLSIP</sequence>
<dbReference type="Proteomes" id="UP000282985">
    <property type="component" value="Unassembled WGS sequence"/>
</dbReference>
<organism evidence="2 3">
    <name type="scientific">Ancylomarina longa</name>
    <dbReference type="NCBI Taxonomy" id="2487017"/>
    <lineage>
        <taxon>Bacteria</taxon>
        <taxon>Pseudomonadati</taxon>
        <taxon>Bacteroidota</taxon>
        <taxon>Bacteroidia</taxon>
        <taxon>Marinilabiliales</taxon>
        <taxon>Marinifilaceae</taxon>
        <taxon>Ancylomarina</taxon>
    </lineage>
</organism>
<dbReference type="InterPro" id="IPR025737">
    <property type="entry name" value="FApF"/>
</dbReference>
<gene>
    <name evidence="2" type="ORF">DLK05_02140</name>
</gene>
<comment type="caution">
    <text evidence="2">The sequence shown here is derived from an EMBL/GenBank/DDBJ whole genome shotgun (WGS) entry which is preliminary data.</text>
</comment>
<keyword evidence="1" id="KW-0732">Signal</keyword>